<evidence type="ECO:0000313" key="1">
    <source>
        <dbReference type="EMBL" id="KAJ0225150.1"/>
    </source>
</evidence>
<reference evidence="1 2" key="1">
    <citation type="journal article" date="2017" name="Nat. Commun.">
        <title>Genome assembly with in vitro proximity ligation data and whole-genome triplication in lettuce.</title>
        <authorList>
            <person name="Reyes-Chin-Wo S."/>
            <person name="Wang Z."/>
            <person name="Yang X."/>
            <person name="Kozik A."/>
            <person name="Arikit S."/>
            <person name="Song C."/>
            <person name="Xia L."/>
            <person name="Froenicke L."/>
            <person name="Lavelle D.O."/>
            <person name="Truco M.J."/>
            <person name="Xia R."/>
            <person name="Zhu S."/>
            <person name="Xu C."/>
            <person name="Xu H."/>
            <person name="Xu X."/>
            <person name="Cox K."/>
            <person name="Korf I."/>
            <person name="Meyers B.C."/>
            <person name="Michelmore R.W."/>
        </authorList>
    </citation>
    <scope>NUCLEOTIDE SEQUENCE [LARGE SCALE GENOMIC DNA]</scope>
    <source>
        <strain evidence="2">cv. Salinas</strain>
        <tissue evidence="1">Seedlings</tissue>
    </source>
</reference>
<protein>
    <submittedName>
        <fullName evidence="1">Uncharacterized protein</fullName>
    </submittedName>
</protein>
<accession>A0A9R1WM06</accession>
<name>A0A9R1WM06_LACSA</name>
<dbReference type="AlphaFoldDB" id="A0A9R1WM06"/>
<organism evidence="1 2">
    <name type="scientific">Lactuca sativa</name>
    <name type="common">Garden lettuce</name>
    <dbReference type="NCBI Taxonomy" id="4236"/>
    <lineage>
        <taxon>Eukaryota</taxon>
        <taxon>Viridiplantae</taxon>
        <taxon>Streptophyta</taxon>
        <taxon>Embryophyta</taxon>
        <taxon>Tracheophyta</taxon>
        <taxon>Spermatophyta</taxon>
        <taxon>Magnoliopsida</taxon>
        <taxon>eudicotyledons</taxon>
        <taxon>Gunneridae</taxon>
        <taxon>Pentapetalae</taxon>
        <taxon>asterids</taxon>
        <taxon>campanulids</taxon>
        <taxon>Asterales</taxon>
        <taxon>Asteraceae</taxon>
        <taxon>Cichorioideae</taxon>
        <taxon>Cichorieae</taxon>
        <taxon>Lactucinae</taxon>
        <taxon>Lactuca</taxon>
    </lineage>
</organism>
<sequence>MYKALFIMVNINICHPSLVTFPIWMQIMFVDRIPVEIWFLGQPSNKLFFSRSSVEVEYCGVTNVLHNLLLEHSLIKKSMSVYCDNVSVIYLSGNLVHHQSMSISNLTFTSFREKCFSWSSSCVDGLFSILYSG</sequence>
<dbReference type="Proteomes" id="UP000235145">
    <property type="component" value="Unassembled WGS sequence"/>
</dbReference>
<gene>
    <name evidence="1" type="ORF">LSAT_V11C100035800</name>
</gene>
<evidence type="ECO:0000313" key="2">
    <source>
        <dbReference type="Proteomes" id="UP000235145"/>
    </source>
</evidence>
<comment type="caution">
    <text evidence="1">The sequence shown here is derived from an EMBL/GenBank/DDBJ whole genome shotgun (WGS) entry which is preliminary data.</text>
</comment>
<proteinExistence type="predicted"/>
<dbReference type="EMBL" id="NBSK02000001">
    <property type="protein sequence ID" value="KAJ0225150.1"/>
    <property type="molecule type" value="Genomic_DNA"/>
</dbReference>
<keyword evidence="2" id="KW-1185">Reference proteome</keyword>